<evidence type="ECO:0000313" key="2">
    <source>
        <dbReference type="EMBL" id="SLN47526.1"/>
    </source>
</evidence>
<evidence type="ECO:0000256" key="1">
    <source>
        <dbReference type="SAM" id="SignalP"/>
    </source>
</evidence>
<dbReference type="RefSeq" id="WP_085878966.1">
    <property type="nucleotide sequence ID" value="NZ_FWFZ01000008.1"/>
</dbReference>
<feature type="chain" id="PRO_5011989061" description="Plant Basic Secretory Protein" evidence="1">
    <location>
        <begin position="17"/>
        <end position="223"/>
    </location>
</feature>
<proteinExistence type="predicted"/>
<dbReference type="PROSITE" id="PS51257">
    <property type="entry name" value="PROKAR_LIPOPROTEIN"/>
    <property type="match status" value="1"/>
</dbReference>
<dbReference type="AlphaFoldDB" id="A0A1Y5SSP6"/>
<organism evidence="2 3">
    <name type="scientific">Roseisalinus antarcticus</name>
    <dbReference type="NCBI Taxonomy" id="254357"/>
    <lineage>
        <taxon>Bacteria</taxon>
        <taxon>Pseudomonadati</taxon>
        <taxon>Pseudomonadota</taxon>
        <taxon>Alphaproteobacteria</taxon>
        <taxon>Rhodobacterales</taxon>
        <taxon>Roseobacteraceae</taxon>
        <taxon>Roseisalinus</taxon>
    </lineage>
</organism>
<gene>
    <name evidence="2" type="ORF">ROA7023_02005</name>
</gene>
<protein>
    <recommendedName>
        <fullName evidence="4">Plant Basic Secretory Protein</fullName>
    </recommendedName>
</protein>
<dbReference type="OrthoDB" id="8686772at2"/>
<accession>A0A1Y5SSP6</accession>
<evidence type="ECO:0008006" key="4">
    <source>
        <dbReference type="Google" id="ProtNLM"/>
    </source>
</evidence>
<reference evidence="2 3" key="1">
    <citation type="submission" date="2017-03" db="EMBL/GenBank/DDBJ databases">
        <authorList>
            <person name="Afonso C.L."/>
            <person name="Miller P.J."/>
            <person name="Scott M.A."/>
            <person name="Spackman E."/>
            <person name="Goraichik I."/>
            <person name="Dimitrov K.M."/>
            <person name="Suarez D.L."/>
            <person name="Swayne D.E."/>
        </authorList>
    </citation>
    <scope>NUCLEOTIDE SEQUENCE [LARGE SCALE GENOMIC DNA]</scope>
    <source>
        <strain evidence="2 3">CECT 7023</strain>
    </source>
</reference>
<keyword evidence="1" id="KW-0732">Signal</keyword>
<feature type="signal peptide" evidence="1">
    <location>
        <begin position="1"/>
        <end position="16"/>
    </location>
</feature>
<sequence>MRLALFVIPLLLTACARPLTPAEQVFGAQLVGETAASDVRILSVGPVGAFTFTYPVRPATTCRERILPAPEGPTFEATTAGVVLWDHILTNPDWYLDDYLGRWPEQMNLVAAMFFAHELTHVWQWQNRETTGFFIGRVAAEHNRIEDPYLFDSDALPRFLDYGFEAQSSLVEEYVCCAAVAPRGARTKRLKALLAQAMPLGDWRPPRDVLLPDTGVDLGGICD</sequence>
<evidence type="ECO:0000313" key="3">
    <source>
        <dbReference type="Proteomes" id="UP000193900"/>
    </source>
</evidence>
<keyword evidence="3" id="KW-1185">Reference proteome</keyword>
<dbReference type="EMBL" id="FWFZ01000008">
    <property type="protein sequence ID" value="SLN47526.1"/>
    <property type="molecule type" value="Genomic_DNA"/>
</dbReference>
<name>A0A1Y5SSP6_9RHOB</name>
<dbReference type="Proteomes" id="UP000193900">
    <property type="component" value="Unassembled WGS sequence"/>
</dbReference>